<comment type="caution">
    <text evidence="1">The sequence shown here is derived from an EMBL/GenBank/DDBJ whole genome shotgun (WGS) entry which is preliminary data.</text>
</comment>
<protein>
    <submittedName>
        <fullName evidence="1">Uncharacterized protein</fullName>
    </submittedName>
</protein>
<accession>A0A1J5P1Q0</accession>
<proteinExistence type="predicted"/>
<evidence type="ECO:0000313" key="1">
    <source>
        <dbReference type="EMBL" id="OIQ64994.1"/>
    </source>
</evidence>
<dbReference type="EMBL" id="MLJW01007675">
    <property type="protein sequence ID" value="OIQ64994.1"/>
    <property type="molecule type" value="Genomic_DNA"/>
</dbReference>
<gene>
    <name evidence="1" type="ORF">GALL_534520</name>
</gene>
<reference evidence="1" key="1">
    <citation type="submission" date="2016-10" db="EMBL/GenBank/DDBJ databases">
        <title>Sequence of Gallionella enrichment culture.</title>
        <authorList>
            <person name="Poehlein A."/>
            <person name="Muehling M."/>
            <person name="Daniel R."/>
        </authorList>
    </citation>
    <scope>NUCLEOTIDE SEQUENCE</scope>
</reference>
<organism evidence="1">
    <name type="scientific">mine drainage metagenome</name>
    <dbReference type="NCBI Taxonomy" id="410659"/>
    <lineage>
        <taxon>unclassified sequences</taxon>
        <taxon>metagenomes</taxon>
        <taxon>ecological metagenomes</taxon>
    </lineage>
</organism>
<dbReference type="AlphaFoldDB" id="A0A1J5P1Q0"/>
<name>A0A1J5P1Q0_9ZZZZ</name>
<dbReference type="Gene3D" id="3.40.710.10">
    <property type="entry name" value="DD-peptidase/beta-lactamase superfamily"/>
    <property type="match status" value="1"/>
</dbReference>
<dbReference type="InterPro" id="IPR012338">
    <property type="entry name" value="Beta-lactam/transpept-like"/>
</dbReference>
<sequence>MVGILWPPDRAPILAAVFLTGSSPSLDTPNAAHADVGRVLVSFV</sequence>